<dbReference type="Proteomes" id="UP000638981">
    <property type="component" value="Unassembled WGS sequence"/>
</dbReference>
<dbReference type="PANTHER" id="PTHR30537:SF5">
    <property type="entry name" value="HTH-TYPE TRANSCRIPTIONAL ACTIVATOR TTDR-RELATED"/>
    <property type="match status" value="1"/>
</dbReference>
<evidence type="ECO:0000256" key="3">
    <source>
        <dbReference type="ARBA" id="ARBA00023125"/>
    </source>
</evidence>
<dbReference type="InterPro" id="IPR005119">
    <property type="entry name" value="LysR_subst-bd"/>
</dbReference>
<protein>
    <submittedName>
        <fullName evidence="7">LysR family transcriptional regulator</fullName>
    </submittedName>
</protein>
<gene>
    <name evidence="7" type="ORF">GCM10007315_24890</name>
</gene>
<dbReference type="InterPro" id="IPR036390">
    <property type="entry name" value="WH_DNA-bd_sf"/>
</dbReference>
<reference evidence="7" key="1">
    <citation type="journal article" date="2014" name="Int. J. Syst. Evol. Microbiol.">
        <title>Complete genome sequence of Corynebacterium casei LMG S-19264T (=DSM 44701T), isolated from a smear-ripened cheese.</title>
        <authorList>
            <consortium name="US DOE Joint Genome Institute (JGI-PGF)"/>
            <person name="Walter F."/>
            <person name="Albersmeier A."/>
            <person name="Kalinowski J."/>
            <person name="Ruckert C."/>
        </authorList>
    </citation>
    <scope>NUCLEOTIDE SEQUENCE</scope>
    <source>
        <strain evidence="7">KCTC 23310</strain>
    </source>
</reference>
<keyword evidence="5" id="KW-0732">Signal</keyword>
<evidence type="ECO:0000313" key="7">
    <source>
        <dbReference type="EMBL" id="GHC60026.1"/>
    </source>
</evidence>
<dbReference type="InterPro" id="IPR000847">
    <property type="entry name" value="LysR_HTH_N"/>
</dbReference>
<dbReference type="Gene3D" id="1.10.10.10">
    <property type="entry name" value="Winged helix-like DNA-binding domain superfamily/Winged helix DNA-binding domain"/>
    <property type="match status" value="1"/>
</dbReference>
<proteinExistence type="inferred from homology"/>
<name>A0A918WKK8_9RHOB</name>
<evidence type="ECO:0000259" key="6">
    <source>
        <dbReference type="PROSITE" id="PS50931"/>
    </source>
</evidence>
<comment type="similarity">
    <text evidence="1">Belongs to the LysR transcriptional regulatory family.</text>
</comment>
<keyword evidence="4" id="KW-0804">Transcription</keyword>
<keyword evidence="2" id="KW-0805">Transcription regulation</keyword>
<dbReference type="InterPro" id="IPR058163">
    <property type="entry name" value="LysR-type_TF_proteobact-type"/>
</dbReference>
<dbReference type="SUPFAM" id="SSF53850">
    <property type="entry name" value="Periplasmic binding protein-like II"/>
    <property type="match status" value="1"/>
</dbReference>
<dbReference type="GO" id="GO:0003700">
    <property type="term" value="F:DNA-binding transcription factor activity"/>
    <property type="evidence" value="ECO:0007669"/>
    <property type="project" value="InterPro"/>
</dbReference>
<dbReference type="FunFam" id="1.10.10.10:FF:000038">
    <property type="entry name" value="Glycine cleavage system transcriptional activator"/>
    <property type="match status" value="1"/>
</dbReference>
<dbReference type="PANTHER" id="PTHR30537">
    <property type="entry name" value="HTH-TYPE TRANSCRIPTIONAL REGULATOR"/>
    <property type="match status" value="1"/>
</dbReference>
<evidence type="ECO:0000313" key="8">
    <source>
        <dbReference type="Proteomes" id="UP000638981"/>
    </source>
</evidence>
<dbReference type="CDD" id="cd08432">
    <property type="entry name" value="PBP2_GcdR_TrpI_HvrB_AmpR_like"/>
    <property type="match status" value="1"/>
</dbReference>
<dbReference type="EMBL" id="BMYJ01000007">
    <property type="protein sequence ID" value="GHC60026.1"/>
    <property type="molecule type" value="Genomic_DNA"/>
</dbReference>
<feature type="signal peptide" evidence="5">
    <location>
        <begin position="1"/>
        <end position="21"/>
    </location>
</feature>
<accession>A0A918WKK8</accession>
<dbReference type="SUPFAM" id="SSF46785">
    <property type="entry name" value="Winged helix' DNA-binding domain"/>
    <property type="match status" value="1"/>
</dbReference>
<feature type="chain" id="PRO_5037471400" evidence="5">
    <location>
        <begin position="22"/>
        <end position="307"/>
    </location>
</feature>
<dbReference type="AlphaFoldDB" id="A0A918WKK8"/>
<feature type="domain" description="HTH lysR-type" evidence="6">
    <location>
        <begin position="9"/>
        <end position="66"/>
    </location>
</feature>
<dbReference type="PRINTS" id="PR00039">
    <property type="entry name" value="HTHLYSR"/>
</dbReference>
<keyword evidence="8" id="KW-1185">Reference proteome</keyword>
<dbReference type="InterPro" id="IPR036388">
    <property type="entry name" value="WH-like_DNA-bd_sf"/>
</dbReference>
<evidence type="ECO:0000256" key="5">
    <source>
        <dbReference type="SAM" id="SignalP"/>
    </source>
</evidence>
<sequence length="307" mass="33584">MPNLRRSIPSLSALATFEAAARLASFTLAAAELGVTQAAVSRQIKVLEDDLNAPLFVRAHRKVVLTPAGKALASTVTQSFAQMAEMIETIRRPNATDAVSVGATLAFSHFWILPRLSEFRALHPDIRLKLIAEDSTTDLRRDRLDVCIRYGKPPFPDANSIAHHPDQVFAVCSPALLQKLDIDRLHADITRMPLIASDNVNPAWLTWRSWAQAVGLGPALGKASDRSRLRFNHYTDTIEAALNGEGVALGWAALLANHMAQGRLVKLGPHVLTGEEAYHVLVPKGRTPSPSTQIFLDWLAKSFAMKP</sequence>
<dbReference type="Gene3D" id="3.40.190.10">
    <property type="entry name" value="Periplasmic binding protein-like II"/>
    <property type="match status" value="2"/>
</dbReference>
<dbReference type="Pfam" id="PF00126">
    <property type="entry name" value="HTH_1"/>
    <property type="match status" value="1"/>
</dbReference>
<evidence type="ECO:0000256" key="4">
    <source>
        <dbReference type="ARBA" id="ARBA00023163"/>
    </source>
</evidence>
<reference evidence="7" key="2">
    <citation type="submission" date="2020-09" db="EMBL/GenBank/DDBJ databases">
        <authorList>
            <person name="Sun Q."/>
            <person name="Kim S."/>
        </authorList>
    </citation>
    <scope>NUCLEOTIDE SEQUENCE</scope>
    <source>
        <strain evidence="7">KCTC 23310</strain>
    </source>
</reference>
<evidence type="ECO:0000256" key="2">
    <source>
        <dbReference type="ARBA" id="ARBA00023015"/>
    </source>
</evidence>
<evidence type="ECO:0000256" key="1">
    <source>
        <dbReference type="ARBA" id="ARBA00009437"/>
    </source>
</evidence>
<organism evidence="7 8">
    <name type="scientific">Neogemmobacter tilapiae</name>
    <dbReference type="NCBI Taxonomy" id="875041"/>
    <lineage>
        <taxon>Bacteria</taxon>
        <taxon>Pseudomonadati</taxon>
        <taxon>Pseudomonadota</taxon>
        <taxon>Alphaproteobacteria</taxon>
        <taxon>Rhodobacterales</taxon>
        <taxon>Paracoccaceae</taxon>
        <taxon>Neogemmobacter</taxon>
    </lineage>
</organism>
<dbReference type="Pfam" id="PF03466">
    <property type="entry name" value="LysR_substrate"/>
    <property type="match status" value="1"/>
</dbReference>
<keyword evidence="3" id="KW-0238">DNA-binding</keyword>
<comment type="caution">
    <text evidence="7">The sequence shown here is derived from an EMBL/GenBank/DDBJ whole genome shotgun (WGS) entry which is preliminary data.</text>
</comment>
<dbReference type="PROSITE" id="PS50931">
    <property type="entry name" value="HTH_LYSR"/>
    <property type="match status" value="1"/>
</dbReference>
<dbReference type="GO" id="GO:0003677">
    <property type="term" value="F:DNA binding"/>
    <property type="evidence" value="ECO:0007669"/>
    <property type="project" value="UniProtKB-KW"/>
</dbReference>